<dbReference type="AlphaFoldDB" id="F8AEI4"/>
<evidence type="ECO:0000256" key="5">
    <source>
        <dbReference type="ARBA" id="ARBA00023004"/>
    </source>
</evidence>
<evidence type="ECO:0000256" key="4">
    <source>
        <dbReference type="ARBA" id="ARBA00022982"/>
    </source>
</evidence>
<evidence type="ECO:0000256" key="2">
    <source>
        <dbReference type="ARBA" id="ARBA00022448"/>
    </source>
</evidence>
<dbReference type="InterPro" id="IPR051233">
    <property type="entry name" value="Desulfoferrodoxin_SOR"/>
</dbReference>
<dbReference type="SUPFAM" id="SSF49367">
    <property type="entry name" value="Superoxide reductase-like"/>
    <property type="match status" value="1"/>
</dbReference>
<feature type="domain" description="Desulfoferrodoxin ferrous iron-binding" evidence="6">
    <location>
        <begin position="12"/>
        <end position="114"/>
    </location>
</feature>
<name>F8AEI4_PYRYC</name>
<reference evidence="7 8" key="1">
    <citation type="journal article" date="2011" name="J. Bacteriol.">
        <title>Complete genome sequence of the obligate piezophilic hyperthermophilic archaeon Pyrococcus yayanosii CH1.</title>
        <authorList>
            <person name="Jun X."/>
            <person name="Lupeng L."/>
            <person name="Minjuan X."/>
            <person name="Oger P."/>
            <person name="Fengping W."/>
            <person name="Jebbar M."/>
            <person name="Xiang X."/>
        </authorList>
    </citation>
    <scope>NUCLEOTIDE SEQUENCE [LARGE SCALE GENOMIC DNA]</scope>
    <source>
        <strain evidence="8">CH1 / JCM 16557</strain>
    </source>
</reference>
<dbReference type="STRING" id="529709.PYCH_09780"/>
<dbReference type="GO" id="GO:0005506">
    <property type="term" value="F:iron ion binding"/>
    <property type="evidence" value="ECO:0007669"/>
    <property type="project" value="InterPro"/>
</dbReference>
<keyword evidence="2" id="KW-0813">Transport</keyword>
<accession>F8AEI4</accession>
<gene>
    <name evidence="7" type="ordered locus">PYCH_09780</name>
</gene>
<dbReference type="PANTHER" id="PTHR36541">
    <property type="entry name" value="SUPEROXIDE REDUCTASE-RELATED"/>
    <property type="match status" value="1"/>
</dbReference>
<keyword evidence="3" id="KW-0479">Metal-binding</keyword>
<evidence type="ECO:0000313" key="7">
    <source>
        <dbReference type="EMBL" id="AEH24663.1"/>
    </source>
</evidence>
<dbReference type="EMBL" id="CP002779">
    <property type="protein sequence ID" value="AEH24663.1"/>
    <property type="molecule type" value="Genomic_DNA"/>
</dbReference>
<protein>
    <submittedName>
        <fullName evidence="7">Superoxide reductase</fullName>
    </submittedName>
</protein>
<dbReference type="NCBIfam" id="TIGR00332">
    <property type="entry name" value="neela_ferrous"/>
    <property type="match status" value="1"/>
</dbReference>
<dbReference type="PANTHER" id="PTHR36541:SF1">
    <property type="entry name" value="SUPEROXIDE REDUCTASE-RELATED"/>
    <property type="match status" value="1"/>
</dbReference>
<dbReference type="eggNOG" id="arCOG02146">
    <property type="taxonomic scope" value="Archaea"/>
</dbReference>
<dbReference type="Gene3D" id="2.60.40.730">
    <property type="entry name" value="SOR catalytic domain"/>
    <property type="match status" value="1"/>
</dbReference>
<dbReference type="KEGG" id="pya:PYCH_09780"/>
<dbReference type="InterPro" id="IPR036073">
    <property type="entry name" value="Desulfoferrodoxin_Fe-bd_dom_sf"/>
</dbReference>
<sequence>MVKMLSGTIKSGDWKGEKHVPVIEYEKEGDLVKIEVSVGKEVPHPNTPEHHIAWIELYFHPQGENFPIMVGRVAFTAHGDPLTEPKAVFFIRTNKKGKLYALSYCNIHGLWENEVQLE</sequence>
<dbReference type="Pfam" id="PF01880">
    <property type="entry name" value="Desulfoferrodox"/>
    <property type="match status" value="1"/>
</dbReference>
<dbReference type="GO" id="GO:0016491">
    <property type="term" value="F:oxidoreductase activity"/>
    <property type="evidence" value="ECO:0007669"/>
    <property type="project" value="InterPro"/>
</dbReference>
<dbReference type="CDD" id="cd03172">
    <property type="entry name" value="SORL_classII"/>
    <property type="match status" value="1"/>
</dbReference>
<dbReference type="Proteomes" id="UP000008386">
    <property type="component" value="Chromosome"/>
</dbReference>
<keyword evidence="5" id="KW-0408">Iron</keyword>
<comment type="similarity">
    <text evidence="1">Belongs to the desulfoferrodoxin family.</text>
</comment>
<dbReference type="HOGENOM" id="CLU_118960_2_1_2"/>
<organism evidence="7 8">
    <name type="scientific">Pyrococcus yayanosii (strain CH1 / JCM 16557)</name>
    <dbReference type="NCBI Taxonomy" id="529709"/>
    <lineage>
        <taxon>Archaea</taxon>
        <taxon>Methanobacteriati</taxon>
        <taxon>Methanobacteriota</taxon>
        <taxon>Thermococci</taxon>
        <taxon>Thermococcales</taxon>
        <taxon>Thermococcaceae</taxon>
        <taxon>Pyrococcus</taxon>
    </lineage>
</organism>
<evidence type="ECO:0000259" key="6">
    <source>
        <dbReference type="Pfam" id="PF01880"/>
    </source>
</evidence>
<dbReference type="InterPro" id="IPR002742">
    <property type="entry name" value="Desulfoferrodoxin_Fe-bd_dom"/>
</dbReference>
<keyword evidence="8" id="KW-1185">Reference proteome</keyword>
<keyword evidence="4" id="KW-0249">Electron transport</keyword>
<evidence type="ECO:0000256" key="1">
    <source>
        <dbReference type="ARBA" id="ARBA00005941"/>
    </source>
</evidence>
<evidence type="ECO:0000313" key="8">
    <source>
        <dbReference type="Proteomes" id="UP000008386"/>
    </source>
</evidence>
<evidence type="ECO:0000256" key="3">
    <source>
        <dbReference type="ARBA" id="ARBA00022723"/>
    </source>
</evidence>
<proteinExistence type="inferred from homology"/>